<keyword evidence="3" id="KW-1185">Reference proteome</keyword>
<dbReference type="InParanoid" id="A0A507B1W8"/>
<gene>
    <name evidence="2" type="ORF">E0L32_000871</name>
</gene>
<dbReference type="GeneID" id="41968318"/>
<proteinExistence type="predicted"/>
<reference evidence="2 3" key="1">
    <citation type="submission" date="2019-06" db="EMBL/GenBank/DDBJ databases">
        <title>Draft genome sequence of the filamentous fungus Phialemoniopsis curvata isolated from diesel fuel.</title>
        <authorList>
            <person name="Varaljay V.A."/>
            <person name="Lyon W.J."/>
            <person name="Crouch A.L."/>
            <person name="Drake C.E."/>
            <person name="Hollomon J.M."/>
            <person name="Nadeau L.J."/>
            <person name="Nunn H.S."/>
            <person name="Stevenson B.S."/>
            <person name="Bojanowski C.L."/>
            <person name="Crookes-Goodson W.J."/>
        </authorList>
    </citation>
    <scope>NUCLEOTIDE SEQUENCE [LARGE SCALE GENOMIC DNA]</scope>
    <source>
        <strain evidence="2 3">D216</strain>
    </source>
</reference>
<feature type="compositionally biased region" description="Acidic residues" evidence="1">
    <location>
        <begin position="481"/>
        <end position="494"/>
    </location>
</feature>
<organism evidence="2 3">
    <name type="scientific">Thyridium curvatum</name>
    <dbReference type="NCBI Taxonomy" id="1093900"/>
    <lineage>
        <taxon>Eukaryota</taxon>
        <taxon>Fungi</taxon>
        <taxon>Dikarya</taxon>
        <taxon>Ascomycota</taxon>
        <taxon>Pezizomycotina</taxon>
        <taxon>Sordariomycetes</taxon>
        <taxon>Sordariomycetidae</taxon>
        <taxon>Thyridiales</taxon>
        <taxon>Thyridiaceae</taxon>
        <taxon>Thyridium</taxon>
    </lineage>
</organism>
<sequence length="494" mass="55906">MPSRRSMNLARPPTPSCIVQLRLDGTAVTDTATPHPPHSRHPHTFEDSGVLPFFIPSSGVWSLYPQRDARGKYHGEYAQRPGRPPAPSLLAMLSNRHPTAPVAHRAQHKATCNKIKKARAKLAQEDHGVRNATPDFMTPANAFETDAGRFWGILSTRDYMRARYGLAEYLRLSGTLDGVQEALSHMQDMIRLCRSDNMGLRDLVPALMLRLDLDQECYDFVKWWATCDPDGNYDWGDLTLPHLNLRGADAFEDPNFLGGKFAPLNHTVAILLLKLKILVDVRNLKVTRKVLASHRLPLELCEPVELSVVRSPLSTKLQRLSPESLSRTEENLLDQIRELGAKLVEANKHFMFSLFEPDEPLCDEPEAYSMGSWEEMARAMQSSYAAFWETEGVLDLLNDARACAGRDSENEIDDMMDGETFKSRPGSRRTKEELLADVSVNRIWGYLDYAVENASYLGPWSERPSERHTRENREAWANAIAEDEEDESWSSDED</sequence>
<evidence type="ECO:0000313" key="2">
    <source>
        <dbReference type="EMBL" id="TPX12694.1"/>
    </source>
</evidence>
<evidence type="ECO:0000256" key="1">
    <source>
        <dbReference type="SAM" id="MobiDB-lite"/>
    </source>
</evidence>
<name>A0A507B1W8_9PEZI</name>
<feature type="compositionally biased region" description="Basic and acidic residues" evidence="1">
    <location>
        <begin position="463"/>
        <end position="474"/>
    </location>
</feature>
<dbReference type="OrthoDB" id="5952526at2759"/>
<dbReference type="Proteomes" id="UP000319257">
    <property type="component" value="Unassembled WGS sequence"/>
</dbReference>
<evidence type="ECO:0000313" key="3">
    <source>
        <dbReference type="Proteomes" id="UP000319257"/>
    </source>
</evidence>
<comment type="caution">
    <text evidence="2">The sequence shown here is derived from an EMBL/GenBank/DDBJ whole genome shotgun (WGS) entry which is preliminary data.</text>
</comment>
<dbReference type="RefSeq" id="XP_030994405.1">
    <property type="nucleotide sequence ID" value="XM_031143603.1"/>
</dbReference>
<feature type="region of interest" description="Disordered" evidence="1">
    <location>
        <begin position="459"/>
        <end position="494"/>
    </location>
</feature>
<accession>A0A507B1W8</accession>
<dbReference type="EMBL" id="SKBQ01000003">
    <property type="protein sequence ID" value="TPX12694.1"/>
    <property type="molecule type" value="Genomic_DNA"/>
</dbReference>
<protein>
    <submittedName>
        <fullName evidence="2">Uncharacterized protein</fullName>
    </submittedName>
</protein>
<dbReference type="AlphaFoldDB" id="A0A507B1W8"/>
<dbReference type="STRING" id="1093900.A0A507B1W8"/>